<organism evidence="1 2">
    <name type="scientific">Necator americanus</name>
    <name type="common">Human hookworm</name>
    <dbReference type="NCBI Taxonomy" id="51031"/>
    <lineage>
        <taxon>Eukaryota</taxon>
        <taxon>Metazoa</taxon>
        <taxon>Ecdysozoa</taxon>
        <taxon>Nematoda</taxon>
        <taxon>Chromadorea</taxon>
        <taxon>Rhabditida</taxon>
        <taxon>Rhabditina</taxon>
        <taxon>Rhabditomorpha</taxon>
        <taxon>Strongyloidea</taxon>
        <taxon>Ancylostomatidae</taxon>
        <taxon>Bunostominae</taxon>
        <taxon>Necator</taxon>
    </lineage>
</organism>
<protein>
    <submittedName>
        <fullName evidence="1">Uncharacterized protein</fullName>
    </submittedName>
</protein>
<evidence type="ECO:0000313" key="2">
    <source>
        <dbReference type="Proteomes" id="UP001303046"/>
    </source>
</evidence>
<evidence type="ECO:0000313" key="1">
    <source>
        <dbReference type="EMBL" id="KAK6761721.1"/>
    </source>
</evidence>
<dbReference type="EMBL" id="JAVFWL010000006">
    <property type="protein sequence ID" value="KAK6761721.1"/>
    <property type="molecule type" value="Genomic_DNA"/>
</dbReference>
<dbReference type="Proteomes" id="UP001303046">
    <property type="component" value="Unassembled WGS sequence"/>
</dbReference>
<comment type="caution">
    <text evidence="1">The sequence shown here is derived from an EMBL/GenBank/DDBJ whole genome shotgun (WGS) entry which is preliminary data.</text>
</comment>
<gene>
    <name evidence="1" type="primary">Necator_chrX.g22869</name>
    <name evidence="1" type="ORF">RB195_022706</name>
</gene>
<accession>A0ABR1EG96</accession>
<proteinExistence type="predicted"/>
<keyword evidence="2" id="KW-1185">Reference proteome</keyword>
<reference evidence="1 2" key="1">
    <citation type="submission" date="2023-08" db="EMBL/GenBank/DDBJ databases">
        <title>A Necator americanus chromosomal reference genome.</title>
        <authorList>
            <person name="Ilik V."/>
            <person name="Petrzelkova K.J."/>
            <person name="Pardy F."/>
            <person name="Fuh T."/>
            <person name="Niatou-Singa F.S."/>
            <person name="Gouil Q."/>
            <person name="Baker L."/>
            <person name="Ritchie M.E."/>
            <person name="Jex A.R."/>
            <person name="Gazzola D."/>
            <person name="Li H."/>
            <person name="Toshio Fujiwara R."/>
            <person name="Zhan B."/>
            <person name="Aroian R.V."/>
            <person name="Pafco B."/>
            <person name="Schwarz E.M."/>
        </authorList>
    </citation>
    <scope>NUCLEOTIDE SEQUENCE [LARGE SCALE GENOMIC DNA]</scope>
    <source>
        <strain evidence="1 2">Aroian</strain>
        <tissue evidence="1">Whole animal</tissue>
    </source>
</reference>
<sequence>MSSELARLSREPIKEDLKKRRAEVLAEAAEAGTSIRYVRRDRKTKTIATSLRQPRHVVQEDAVKRTKMFWLCAYLFNSTVPPSLTYGSETWVFRKQEENAIIITEREIEKVMLGVTRFMQVKEGFQSSLLRHRLKIRDAAVHAKESKIRWTGHVMRLNDNRWTRGVSD</sequence>
<name>A0ABR1EG96_NECAM</name>